<protein>
    <recommendedName>
        <fullName evidence="1">Secretion system C-terminal sorting domain-containing protein</fullName>
    </recommendedName>
</protein>
<reference evidence="2" key="1">
    <citation type="submission" date="2019-08" db="EMBL/GenBank/DDBJ databases">
        <authorList>
            <person name="Kucharzyk K."/>
            <person name="Murdoch R.W."/>
            <person name="Higgins S."/>
            <person name="Loffler F."/>
        </authorList>
    </citation>
    <scope>NUCLEOTIDE SEQUENCE</scope>
</reference>
<feature type="domain" description="Secretion system C-terminal sorting" evidence="1">
    <location>
        <begin position="23"/>
        <end position="94"/>
    </location>
</feature>
<dbReference type="InterPro" id="IPR026444">
    <property type="entry name" value="Secre_tail"/>
</dbReference>
<name>A0A645EVC0_9ZZZZ</name>
<dbReference type="EMBL" id="VSSQ01051293">
    <property type="protein sequence ID" value="MPN05376.1"/>
    <property type="molecule type" value="Genomic_DNA"/>
</dbReference>
<organism evidence="2">
    <name type="scientific">bioreactor metagenome</name>
    <dbReference type="NCBI Taxonomy" id="1076179"/>
    <lineage>
        <taxon>unclassified sequences</taxon>
        <taxon>metagenomes</taxon>
        <taxon>ecological metagenomes</taxon>
    </lineage>
</organism>
<gene>
    <name evidence="2" type="ORF">SDC9_152626</name>
</gene>
<dbReference type="AlphaFoldDB" id="A0A645EVC0"/>
<sequence length="99" mass="10697">MFDDVIGIDEASLNGVTLLQNIPNPASAQTEISFTLPAPGKCVLTLRNTLGELIETTTLDGQSGKNSVNIDLSNLGQGIYVYTLEYKDVVLTRRLSVIK</sequence>
<evidence type="ECO:0000313" key="2">
    <source>
        <dbReference type="EMBL" id="MPN05376.1"/>
    </source>
</evidence>
<comment type="caution">
    <text evidence="2">The sequence shown here is derived from an EMBL/GenBank/DDBJ whole genome shotgun (WGS) entry which is preliminary data.</text>
</comment>
<dbReference type="NCBIfam" id="TIGR04183">
    <property type="entry name" value="Por_Secre_tail"/>
    <property type="match status" value="1"/>
</dbReference>
<accession>A0A645EVC0</accession>
<proteinExistence type="predicted"/>
<dbReference type="Pfam" id="PF18962">
    <property type="entry name" value="Por_Secre_tail"/>
    <property type="match status" value="1"/>
</dbReference>
<evidence type="ECO:0000259" key="1">
    <source>
        <dbReference type="Pfam" id="PF18962"/>
    </source>
</evidence>